<dbReference type="EMBL" id="LR536450">
    <property type="protein sequence ID" value="VFU07130.1"/>
    <property type="molecule type" value="Genomic_DNA"/>
</dbReference>
<name>A0A4U8YWJ8_METTU</name>
<dbReference type="Proteomes" id="UP000294360">
    <property type="component" value="Chromosome"/>
</dbReference>
<dbReference type="KEGG" id="mtun:MTUNDRAET4_0237"/>
<accession>A0A4U8YWJ8</accession>
<evidence type="ECO:0000313" key="1">
    <source>
        <dbReference type="EMBL" id="VFU07130.1"/>
    </source>
</evidence>
<sequence>MRPRKKDSFMRTLAILAAALVSFRIISNLIYNHRFMAAPAFVRRLNRRYL</sequence>
<evidence type="ECO:0000313" key="2">
    <source>
        <dbReference type="Proteomes" id="UP000294360"/>
    </source>
</evidence>
<gene>
    <name evidence="1" type="ORF">MTUNDRAET4_0237</name>
</gene>
<dbReference type="AlphaFoldDB" id="A0A4U8YWJ8"/>
<reference evidence="1 2" key="1">
    <citation type="submission" date="2019-03" db="EMBL/GenBank/DDBJ databases">
        <authorList>
            <person name="Kox A.R. M."/>
        </authorList>
    </citation>
    <scope>NUCLEOTIDE SEQUENCE [LARGE SCALE GENOMIC DNA]</scope>
    <source>
        <strain evidence="1">MTUNDRAET4 annotated genome</strain>
    </source>
</reference>
<proteinExistence type="predicted"/>
<protein>
    <submittedName>
        <fullName evidence="1">Uncharacterized protein</fullName>
    </submittedName>
</protein>
<organism evidence="1 2">
    <name type="scientific">Methylocella tundrae</name>
    <dbReference type="NCBI Taxonomy" id="227605"/>
    <lineage>
        <taxon>Bacteria</taxon>
        <taxon>Pseudomonadati</taxon>
        <taxon>Pseudomonadota</taxon>
        <taxon>Alphaproteobacteria</taxon>
        <taxon>Hyphomicrobiales</taxon>
        <taxon>Beijerinckiaceae</taxon>
        <taxon>Methylocella</taxon>
    </lineage>
</organism>